<gene>
    <name evidence="2" type="ORF">PSNMU_V1.4_AUG-EV-PASAV3_0063050</name>
</gene>
<feature type="compositionally biased region" description="Basic and acidic residues" evidence="1">
    <location>
        <begin position="1"/>
        <end position="10"/>
    </location>
</feature>
<accession>A0A448ZC91</accession>
<dbReference type="EMBL" id="CAACVS010000227">
    <property type="protein sequence ID" value="VEU39662.1"/>
    <property type="molecule type" value="Genomic_DNA"/>
</dbReference>
<proteinExistence type="predicted"/>
<organism evidence="2 3">
    <name type="scientific">Pseudo-nitzschia multistriata</name>
    <dbReference type="NCBI Taxonomy" id="183589"/>
    <lineage>
        <taxon>Eukaryota</taxon>
        <taxon>Sar</taxon>
        <taxon>Stramenopiles</taxon>
        <taxon>Ochrophyta</taxon>
        <taxon>Bacillariophyta</taxon>
        <taxon>Bacillariophyceae</taxon>
        <taxon>Bacillariophycidae</taxon>
        <taxon>Bacillariales</taxon>
        <taxon>Bacillariaceae</taxon>
        <taxon>Pseudo-nitzschia</taxon>
    </lineage>
</organism>
<dbReference type="AlphaFoldDB" id="A0A448ZC91"/>
<evidence type="ECO:0000313" key="3">
    <source>
        <dbReference type="Proteomes" id="UP000291116"/>
    </source>
</evidence>
<protein>
    <submittedName>
        <fullName evidence="2">Uncharacterized protein</fullName>
    </submittedName>
</protein>
<keyword evidence="3" id="KW-1185">Reference proteome</keyword>
<evidence type="ECO:0000313" key="2">
    <source>
        <dbReference type="EMBL" id="VEU39662.1"/>
    </source>
</evidence>
<reference evidence="2 3" key="1">
    <citation type="submission" date="2019-01" db="EMBL/GenBank/DDBJ databases">
        <authorList>
            <person name="Ferrante I. M."/>
        </authorList>
    </citation>
    <scope>NUCLEOTIDE SEQUENCE [LARGE SCALE GENOMIC DNA]</scope>
    <source>
        <strain evidence="2 3">B856</strain>
    </source>
</reference>
<name>A0A448ZC91_9STRA</name>
<feature type="region of interest" description="Disordered" evidence="1">
    <location>
        <begin position="1"/>
        <end position="30"/>
    </location>
</feature>
<dbReference type="Proteomes" id="UP000291116">
    <property type="component" value="Unassembled WGS sequence"/>
</dbReference>
<feature type="compositionally biased region" description="Basic and acidic residues" evidence="1">
    <location>
        <begin position="16"/>
        <end position="27"/>
    </location>
</feature>
<sequence>MHRRSNEKMKRSNQGEIRKRSAHRNDVHSSQSRIVPILIEDEVLSGRYKCSRNETYALDLLVRATVEVKPTSISACTRLQSPTIYSGPSPGITKSSIDRVPSENFSASSALPNRDFFPGVSSSSLPNGRPLSPPPHLPTLIPCQPGCVATNLMPLETTLLPRENEFQEIKKTRLLESNIVCLRQHQRKAGATEFTVVSKKCKVLSNDDIE</sequence>
<evidence type="ECO:0000256" key="1">
    <source>
        <dbReference type="SAM" id="MobiDB-lite"/>
    </source>
</evidence>